<feature type="transmembrane region" description="Helical" evidence="1">
    <location>
        <begin position="12"/>
        <end position="31"/>
    </location>
</feature>
<name>A0A0E1W6G0_BURPE</name>
<dbReference type="EMBL" id="CM000832">
    <property type="protein sequence ID" value="EET07999.1"/>
    <property type="molecule type" value="Genomic_DNA"/>
</dbReference>
<sequence>MLYPSPLDYLTAFALAFAGGAVCAIGIYKYMDWVRKEASAHA</sequence>
<evidence type="ECO:0000313" key="2">
    <source>
        <dbReference type="EMBL" id="EET07999.1"/>
    </source>
</evidence>
<gene>
    <name evidence="2" type="ORF">BURPS1710A_4178</name>
</gene>
<keyword evidence="1" id="KW-1133">Transmembrane helix</keyword>
<reference evidence="2" key="1">
    <citation type="submission" date="2009-05" db="EMBL/GenBank/DDBJ databases">
        <authorList>
            <person name="Harkins D.M."/>
            <person name="DeShazer D."/>
            <person name="Woods D.E."/>
            <person name="Brinkac L.M."/>
            <person name="Brown K.A."/>
            <person name="Hung G.C."/>
            <person name="Tuanyok A."/>
            <person name="Zhang B."/>
            <person name="Nierman W.C."/>
        </authorList>
    </citation>
    <scope>NUCLEOTIDE SEQUENCE [LARGE SCALE GENOMIC DNA]</scope>
    <source>
        <strain evidence="2">1710a</strain>
    </source>
</reference>
<keyword evidence="1" id="KW-0812">Transmembrane</keyword>
<dbReference type="HOGENOM" id="CLU_212540_0_0_4"/>
<evidence type="ECO:0000256" key="1">
    <source>
        <dbReference type="SAM" id="Phobius"/>
    </source>
</evidence>
<organism evidence="2">
    <name type="scientific">Burkholderia pseudomallei 1710a</name>
    <dbReference type="NCBI Taxonomy" id="320371"/>
    <lineage>
        <taxon>Bacteria</taxon>
        <taxon>Pseudomonadati</taxon>
        <taxon>Pseudomonadota</taxon>
        <taxon>Betaproteobacteria</taxon>
        <taxon>Burkholderiales</taxon>
        <taxon>Burkholderiaceae</taxon>
        <taxon>Burkholderia</taxon>
        <taxon>pseudomallei group</taxon>
    </lineage>
</organism>
<proteinExistence type="predicted"/>
<accession>A0A0E1W6G0</accession>
<keyword evidence="1" id="KW-0472">Membrane</keyword>
<protein>
    <submittedName>
        <fullName evidence="2">Uncharacterized protein</fullName>
    </submittedName>
</protein>
<dbReference type="AlphaFoldDB" id="A0A0E1W6G0"/>
<dbReference type="Proteomes" id="UP000001812">
    <property type="component" value="Chromosome I"/>
</dbReference>